<dbReference type="NCBIfam" id="NF010409">
    <property type="entry name" value="PRK13835.1"/>
    <property type="match status" value="1"/>
</dbReference>
<keyword evidence="2" id="KW-1185">Reference proteome</keyword>
<reference evidence="1 2" key="1">
    <citation type="journal article" date="2015" name="Stand. Genomic Sci.">
        <title>Genomic Encyclopedia of Bacterial and Archaeal Type Strains, Phase III: the genomes of soil and plant-associated and newly described type strains.</title>
        <authorList>
            <person name="Whitman W.B."/>
            <person name="Woyke T."/>
            <person name="Klenk H.P."/>
            <person name="Zhou Y."/>
            <person name="Lilburn T.G."/>
            <person name="Beck B.J."/>
            <person name="De Vos P."/>
            <person name="Vandamme P."/>
            <person name="Eisen J.A."/>
            <person name="Garrity G."/>
            <person name="Hugenholtz P."/>
            <person name="Kyrpides N.C."/>
        </authorList>
    </citation>
    <scope>NUCLEOTIDE SEQUENCE [LARGE SCALE GENOMIC DNA]</scope>
    <source>
        <strain evidence="1 2">CGMCC 1.2546</strain>
    </source>
</reference>
<organism evidence="1 2">
    <name type="scientific">Mesorhizobium tianshanense</name>
    <dbReference type="NCBI Taxonomy" id="39844"/>
    <lineage>
        <taxon>Bacteria</taxon>
        <taxon>Pseudomonadati</taxon>
        <taxon>Pseudomonadota</taxon>
        <taxon>Alphaproteobacteria</taxon>
        <taxon>Hyphomicrobiales</taxon>
        <taxon>Phyllobacteriaceae</taxon>
        <taxon>Mesorhizobium</taxon>
    </lineage>
</organism>
<evidence type="ECO:0000313" key="2">
    <source>
        <dbReference type="Proteomes" id="UP000317122"/>
    </source>
</evidence>
<accession>A0A562NBJ0</accession>
<name>A0A562NBJ0_9HYPH</name>
<proteinExistence type="predicted"/>
<dbReference type="PROSITE" id="PS51257">
    <property type="entry name" value="PROKAR_LIPOPROTEIN"/>
    <property type="match status" value="1"/>
</dbReference>
<gene>
    <name evidence="1" type="ORF">IQ26_05117</name>
</gene>
<dbReference type="OrthoDB" id="8254779at2"/>
<dbReference type="EMBL" id="VLKT01000036">
    <property type="protein sequence ID" value="TWI29535.1"/>
    <property type="molecule type" value="Genomic_DNA"/>
</dbReference>
<evidence type="ECO:0000313" key="1">
    <source>
        <dbReference type="EMBL" id="TWI29535.1"/>
    </source>
</evidence>
<dbReference type="AlphaFoldDB" id="A0A562NBJ0"/>
<comment type="caution">
    <text evidence="1">The sequence shown here is derived from an EMBL/GenBank/DDBJ whole genome shotgun (WGS) entry which is preliminary data.</text>
</comment>
<dbReference type="RefSeq" id="WP_145721061.1">
    <property type="nucleotide sequence ID" value="NZ_BSPF01000004.1"/>
</dbReference>
<protein>
    <submittedName>
        <fullName evidence="1">Conjugative transfer protein TrbH</fullName>
    </submittedName>
</protein>
<sequence length="153" mass="15812">MLLSRSFAVRAGLVAIAITLVGCQTFDRTELVASHAPTELPPAAASAIAGDMVSRFTEHVGPGSTTIHLAPDSSAFGQALETSLKGWGYAVVTDQTADGKATVSLAYVVENYEGSVLARLSTKTFDLGRVYQLTPTGASPSSPISLLQRGGAT</sequence>
<dbReference type="Proteomes" id="UP000317122">
    <property type="component" value="Unassembled WGS sequence"/>
</dbReference>